<evidence type="ECO:0000313" key="2">
    <source>
        <dbReference type="Proteomes" id="UP000054166"/>
    </source>
</evidence>
<dbReference type="HOGENOM" id="CLU_2723085_0_0_1"/>
<dbReference type="AlphaFoldDB" id="A0A0C3FJK7"/>
<dbReference type="InParanoid" id="A0A0C3FJK7"/>
<protein>
    <submittedName>
        <fullName evidence="1">Uncharacterized protein</fullName>
    </submittedName>
</protein>
<reference evidence="2" key="2">
    <citation type="submission" date="2015-01" db="EMBL/GenBank/DDBJ databases">
        <title>Evolutionary Origins and Diversification of the Mycorrhizal Mutualists.</title>
        <authorList>
            <consortium name="DOE Joint Genome Institute"/>
            <consortium name="Mycorrhizal Genomics Consortium"/>
            <person name="Kohler A."/>
            <person name="Kuo A."/>
            <person name="Nagy L.G."/>
            <person name="Floudas D."/>
            <person name="Copeland A."/>
            <person name="Barry K.W."/>
            <person name="Cichocki N."/>
            <person name="Veneault-Fourrey C."/>
            <person name="LaButti K."/>
            <person name="Lindquist E.A."/>
            <person name="Lipzen A."/>
            <person name="Lundell T."/>
            <person name="Morin E."/>
            <person name="Murat C."/>
            <person name="Riley R."/>
            <person name="Ohm R."/>
            <person name="Sun H."/>
            <person name="Tunlid A."/>
            <person name="Henrissat B."/>
            <person name="Grigoriev I.V."/>
            <person name="Hibbett D.S."/>
            <person name="Martin F."/>
        </authorList>
    </citation>
    <scope>NUCLEOTIDE SEQUENCE [LARGE SCALE GENOMIC DNA]</scope>
    <source>
        <strain evidence="2">F 1598</strain>
    </source>
</reference>
<reference evidence="1 2" key="1">
    <citation type="submission" date="2014-04" db="EMBL/GenBank/DDBJ databases">
        <authorList>
            <consortium name="DOE Joint Genome Institute"/>
            <person name="Kuo A."/>
            <person name="Tarkka M."/>
            <person name="Buscot F."/>
            <person name="Kohler A."/>
            <person name="Nagy L.G."/>
            <person name="Floudas D."/>
            <person name="Copeland A."/>
            <person name="Barry K.W."/>
            <person name="Cichocki N."/>
            <person name="Veneault-Fourrey C."/>
            <person name="LaButti K."/>
            <person name="Lindquist E.A."/>
            <person name="Lipzen A."/>
            <person name="Lundell T."/>
            <person name="Morin E."/>
            <person name="Murat C."/>
            <person name="Sun H."/>
            <person name="Tunlid A."/>
            <person name="Henrissat B."/>
            <person name="Grigoriev I.V."/>
            <person name="Hibbett D.S."/>
            <person name="Martin F."/>
            <person name="Nordberg H.P."/>
            <person name="Cantor M.N."/>
            <person name="Hua S.X."/>
        </authorList>
    </citation>
    <scope>NUCLEOTIDE SEQUENCE [LARGE SCALE GENOMIC DNA]</scope>
    <source>
        <strain evidence="1 2">F 1598</strain>
    </source>
</reference>
<accession>A0A0C3FJK7</accession>
<evidence type="ECO:0000313" key="1">
    <source>
        <dbReference type="EMBL" id="KIM80059.1"/>
    </source>
</evidence>
<dbReference type="Proteomes" id="UP000054166">
    <property type="component" value="Unassembled WGS sequence"/>
</dbReference>
<gene>
    <name evidence="1" type="ORF">PILCRDRAFT_9935</name>
</gene>
<dbReference type="EMBL" id="KN833006">
    <property type="protein sequence ID" value="KIM80059.1"/>
    <property type="molecule type" value="Genomic_DNA"/>
</dbReference>
<proteinExistence type="predicted"/>
<sequence length="72" mass="8006">MRLPVDSVMYPVCPLNVFAATLIAADQASRDLPVHRMLYVPEVFMLARSLTRLPVDSVSPLPIHSPLVCFAR</sequence>
<keyword evidence="2" id="KW-1185">Reference proteome</keyword>
<name>A0A0C3FJK7_PILCF</name>
<organism evidence="1 2">
    <name type="scientific">Piloderma croceum (strain F 1598)</name>
    <dbReference type="NCBI Taxonomy" id="765440"/>
    <lineage>
        <taxon>Eukaryota</taxon>
        <taxon>Fungi</taxon>
        <taxon>Dikarya</taxon>
        <taxon>Basidiomycota</taxon>
        <taxon>Agaricomycotina</taxon>
        <taxon>Agaricomycetes</taxon>
        <taxon>Agaricomycetidae</taxon>
        <taxon>Atheliales</taxon>
        <taxon>Atheliaceae</taxon>
        <taxon>Piloderma</taxon>
    </lineage>
</organism>